<accession>A0A135TYF9</accession>
<comment type="caution">
    <text evidence="1">The sequence shown here is derived from an EMBL/GenBank/DDBJ whole genome shotgun (WGS) entry which is preliminary data.</text>
</comment>
<protein>
    <submittedName>
        <fullName evidence="1">Uncharacterized protein</fullName>
    </submittedName>
</protein>
<gene>
    <name evidence="1" type="ORF">CNYM01_01900</name>
</gene>
<proteinExistence type="predicted"/>
<dbReference type="AlphaFoldDB" id="A0A135TYF9"/>
<sequence>MAEGLKPGVYLSDPMSHIFIDGKYWVAKDLTLANFGDLVAAEKPEYGSTTAVQAANRPTVDEPKPHVERKIWDGDNASEIKEEDDYFMAAAMADEDNDEGPIGNPEPHTNHAPLAPMTPWHPSSIQEPEVHQNDRVVEAVNNYIIAGQQLQILFGLDDNPFDEYTPHH</sequence>
<evidence type="ECO:0000313" key="2">
    <source>
        <dbReference type="Proteomes" id="UP000070054"/>
    </source>
</evidence>
<name>A0A135TYF9_9PEZI</name>
<evidence type="ECO:0000313" key="1">
    <source>
        <dbReference type="EMBL" id="KXH53179.1"/>
    </source>
</evidence>
<keyword evidence="2" id="KW-1185">Reference proteome</keyword>
<dbReference type="OrthoDB" id="4850616at2759"/>
<reference evidence="1 2" key="1">
    <citation type="submission" date="2014-02" db="EMBL/GenBank/DDBJ databases">
        <title>The genome sequence of Colletotrichum nymphaeae SA-01.</title>
        <authorList>
            <person name="Baroncelli R."/>
            <person name="Thon M.R."/>
        </authorList>
    </citation>
    <scope>NUCLEOTIDE SEQUENCE [LARGE SCALE GENOMIC DNA]</scope>
    <source>
        <strain evidence="1 2">SA-01</strain>
    </source>
</reference>
<organism evidence="1 2">
    <name type="scientific">Colletotrichum nymphaeae SA-01</name>
    <dbReference type="NCBI Taxonomy" id="1460502"/>
    <lineage>
        <taxon>Eukaryota</taxon>
        <taxon>Fungi</taxon>
        <taxon>Dikarya</taxon>
        <taxon>Ascomycota</taxon>
        <taxon>Pezizomycotina</taxon>
        <taxon>Sordariomycetes</taxon>
        <taxon>Hypocreomycetidae</taxon>
        <taxon>Glomerellales</taxon>
        <taxon>Glomerellaceae</taxon>
        <taxon>Colletotrichum</taxon>
        <taxon>Colletotrichum acutatum species complex</taxon>
    </lineage>
</organism>
<dbReference type="Proteomes" id="UP000070054">
    <property type="component" value="Unassembled WGS sequence"/>
</dbReference>
<dbReference type="EMBL" id="JEMN01000987">
    <property type="protein sequence ID" value="KXH53179.1"/>
    <property type="molecule type" value="Genomic_DNA"/>
</dbReference>